<dbReference type="Gene3D" id="3.30.70.1620">
    <property type="match status" value="1"/>
</dbReference>
<evidence type="ECO:0000313" key="13">
    <source>
        <dbReference type="EMBL" id="KAJ9578641.1"/>
    </source>
</evidence>
<comment type="caution">
    <text evidence="13">The sequence shown here is derived from an EMBL/GenBank/DDBJ whole genome shotgun (WGS) entry which is preliminary data.</text>
</comment>
<dbReference type="GO" id="GO:0051301">
    <property type="term" value="P:cell division"/>
    <property type="evidence" value="ECO:0007669"/>
    <property type="project" value="UniProtKB-KW"/>
</dbReference>
<feature type="compositionally biased region" description="Basic and acidic residues" evidence="11">
    <location>
        <begin position="378"/>
        <end position="416"/>
    </location>
</feature>
<dbReference type="InterPro" id="IPR028468">
    <property type="entry name" value="Smc1_ABC"/>
</dbReference>
<dbReference type="GO" id="GO:0005524">
    <property type="term" value="F:ATP binding"/>
    <property type="evidence" value="ECO:0007669"/>
    <property type="project" value="InterPro"/>
</dbReference>
<keyword evidence="4" id="KW-0158">Chromosome</keyword>
<dbReference type="SMART" id="SM00968">
    <property type="entry name" value="SMC_hinge"/>
    <property type="match status" value="1"/>
</dbReference>
<dbReference type="PANTHER" id="PTHR18937">
    <property type="entry name" value="STRUCTURAL MAINTENANCE OF CHROMOSOMES SMC FAMILY MEMBER"/>
    <property type="match status" value="1"/>
</dbReference>
<evidence type="ECO:0000256" key="8">
    <source>
        <dbReference type="ARBA" id="ARBA00023242"/>
    </source>
</evidence>
<accession>A0AAD7ZE18</accession>
<dbReference type="EMBL" id="JASPKZ010008866">
    <property type="protein sequence ID" value="KAJ9578641.1"/>
    <property type="molecule type" value="Genomic_DNA"/>
</dbReference>
<dbReference type="Gene3D" id="1.20.1060.20">
    <property type="match status" value="1"/>
</dbReference>
<comment type="similarity">
    <text evidence="3">Belongs to the SMC family. SMC1 subfamily.</text>
</comment>
<evidence type="ECO:0000256" key="6">
    <source>
        <dbReference type="ARBA" id="ARBA00022776"/>
    </source>
</evidence>
<dbReference type="InterPro" id="IPR003395">
    <property type="entry name" value="RecF/RecN/SMC_N"/>
</dbReference>
<dbReference type="Pfam" id="PF06470">
    <property type="entry name" value="SMC_hinge"/>
    <property type="match status" value="1"/>
</dbReference>
<dbReference type="GO" id="GO:0007062">
    <property type="term" value="P:sister chromatid cohesion"/>
    <property type="evidence" value="ECO:0007669"/>
    <property type="project" value="InterPro"/>
</dbReference>
<keyword evidence="8" id="KW-0539">Nucleus</keyword>
<evidence type="ECO:0000256" key="5">
    <source>
        <dbReference type="ARBA" id="ARBA00022618"/>
    </source>
</evidence>
<dbReference type="Proteomes" id="UP001233999">
    <property type="component" value="Unassembled WGS sequence"/>
</dbReference>
<proteinExistence type="inferred from homology"/>
<evidence type="ECO:0000256" key="1">
    <source>
        <dbReference type="ARBA" id="ARBA00004123"/>
    </source>
</evidence>
<dbReference type="GO" id="GO:0016887">
    <property type="term" value="F:ATP hydrolysis activity"/>
    <property type="evidence" value="ECO:0007669"/>
    <property type="project" value="InterPro"/>
</dbReference>
<keyword evidence="6" id="KW-0498">Mitosis</keyword>
<gene>
    <name evidence="13" type="ORF">L9F63_005131</name>
</gene>
<comment type="subcellular location">
    <subcellularLocation>
        <location evidence="2">Chromosome</location>
    </subcellularLocation>
    <subcellularLocation>
        <location evidence="1">Nucleus</location>
    </subcellularLocation>
</comment>
<keyword evidence="5" id="KW-0132">Cell division</keyword>
<dbReference type="PIRSF" id="PIRSF005719">
    <property type="entry name" value="SMC"/>
    <property type="match status" value="1"/>
</dbReference>
<dbReference type="CDD" id="cd03275">
    <property type="entry name" value="ABC_SMC1_euk"/>
    <property type="match status" value="1"/>
</dbReference>
<dbReference type="InterPro" id="IPR024704">
    <property type="entry name" value="SMC"/>
</dbReference>
<evidence type="ECO:0000256" key="7">
    <source>
        <dbReference type="ARBA" id="ARBA00023054"/>
    </source>
</evidence>
<dbReference type="GO" id="GO:0008278">
    <property type="term" value="C:cohesin complex"/>
    <property type="evidence" value="ECO:0007669"/>
    <property type="project" value="InterPro"/>
</dbReference>
<dbReference type="SUPFAM" id="SSF52540">
    <property type="entry name" value="P-loop containing nucleoside triphosphate hydrolases"/>
    <property type="match status" value="1"/>
</dbReference>
<evidence type="ECO:0000256" key="2">
    <source>
        <dbReference type="ARBA" id="ARBA00004286"/>
    </source>
</evidence>
<evidence type="ECO:0000313" key="14">
    <source>
        <dbReference type="Proteomes" id="UP001233999"/>
    </source>
</evidence>
<keyword evidence="7 10" id="KW-0175">Coiled coil</keyword>
<feature type="coiled-coil region" evidence="10">
    <location>
        <begin position="166"/>
        <end position="335"/>
    </location>
</feature>
<keyword evidence="9" id="KW-0131">Cell cycle</keyword>
<feature type="coiled-coil region" evidence="10">
    <location>
        <begin position="778"/>
        <end position="837"/>
    </location>
</feature>
<keyword evidence="14" id="KW-1185">Reference proteome</keyword>
<feature type="region of interest" description="Disordered" evidence="11">
    <location>
        <begin position="428"/>
        <end position="449"/>
    </location>
</feature>
<name>A0AAD7ZE18_DIPPU</name>
<dbReference type="PANTHER" id="PTHR18937:SF12">
    <property type="entry name" value="STRUCTURAL MAINTENANCE OF CHROMOSOMES PROTEIN"/>
    <property type="match status" value="1"/>
</dbReference>
<feature type="coiled-coil region" evidence="10">
    <location>
        <begin position="878"/>
        <end position="905"/>
    </location>
</feature>
<dbReference type="InterPro" id="IPR010935">
    <property type="entry name" value="SMC_hinge"/>
</dbReference>
<dbReference type="GO" id="GO:0005634">
    <property type="term" value="C:nucleus"/>
    <property type="evidence" value="ECO:0007669"/>
    <property type="project" value="UniProtKB-SubCell"/>
</dbReference>
<evidence type="ECO:0000256" key="3">
    <source>
        <dbReference type="ARBA" id="ARBA00005597"/>
    </source>
</evidence>
<evidence type="ECO:0000256" key="9">
    <source>
        <dbReference type="ARBA" id="ARBA00023306"/>
    </source>
</evidence>
<evidence type="ECO:0000259" key="12">
    <source>
        <dbReference type="SMART" id="SM00968"/>
    </source>
</evidence>
<dbReference type="AlphaFoldDB" id="A0AAD7ZE18"/>
<dbReference type="GO" id="GO:0003677">
    <property type="term" value="F:DNA binding"/>
    <property type="evidence" value="ECO:0007669"/>
    <property type="project" value="TreeGrafter"/>
</dbReference>
<evidence type="ECO:0000256" key="11">
    <source>
        <dbReference type="SAM" id="MobiDB-lite"/>
    </source>
</evidence>
<evidence type="ECO:0000256" key="4">
    <source>
        <dbReference type="ARBA" id="ARBA00022454"/>
    </source>
</evidence>
<dbReference type="Gene3D" id="3.40.50.300">
    <property type="entry name" value="P-loop containing nucleotide triphosphate hydrolases"/>
    <property type="match status" value="1"/>
</dbReference>
<protein>
    <recommendedName>
        <fullName evidence="12">SMC hinge domain-containing protein</fullName>
    </recommendedName>
</protein>
<dbReference type="InterPro" id="IPR036277">
    <property type="entry name" value="SMC_hinge_sf"/>
</dbReference>
<feature type="coiled-coil region" evidence="10">
    <location>
        <begin position="1004"/>
        <end position="1045"/>
    </location>
</feature>
<dbReference type="SUPFAM" id="SSF75553">
    <property type="entry name" value="Smc hinge domain"/>
    <property type="match status" value="1"/>
</dbReference>
<reference evidence="13" key="2">
    <citation type="submission" date="2023-05" db="EMBL/GenBank/DDBJ databases">
        <authorList>
            <person name="Fouks B."/>
        </authorList>
    </citation>
    <scope>NUCLEOTIDE SEQUENCE</scope>
    <source>
        <strain evidence="13">Stay&amp;Tobe</strain>
        <tissue evidence="13">Testes</tissue>
    </source>
</reference>
<organism evidence="13 14">
    <name type="scientific">Diploptera punctata</name>
    <name type="common">Pacific beetle cockroach</name>
    <dbReference type="NCBI Taxonomy" id="6984"/>
    <lineage>
        <taxon>Eukaryota</taxon>
        <taxon>Metazoa</taxon>
        <taxon>Ecdysozoa</taxon>
        <taxon>Arthropoda</taxon>
        <taxon>Hexapoda</taxon>
        <taxon>Insecta</taxon>
        <taxon>Pterygota</taxon>
        <taxon>Neoptera</taxon>
        <taxon>Polyneoptera</taxon>
        <taxon>Dictyoptera</taxon>
        <taxon>Blattodea</taxon>
        <taxon>Blaberoidea</taxon>
        <taxon>Blaberidae</taxon>
        <taxon>Diplopterinae</taxon>
        <taxon>Diploptera</taxon>
    </lineage>
</organism>
<feature type="region of interest" description="Disordered" evidence="11">
    <location>
        <begin position="371"/>
        <end position="416"/>
    </location>
</feature>
<dbReference type="FunFam" id="1.20.1060.20:FF:000001">
    <property type="entry name" value="Structural maintenance of chromosomes 1A"/>
    <property type="match status" value="1"/>
</dbReference>
<dbReference type="InterPro" id="IPR027417">
    <property type="entry name" value="P-loop_NTPase"/>
</dbReference>
<sequence length="1061" mass="123545">MPAVLRCIEVENFKSYKGSVSIGPLKSFTAVIGPNGSGKSNFMDAVSFVMGEKTSSLRVKRLSDLIHGASIGQPVSRTASVTAVFELGDGTMKRFTRTVQGSSSEHRINGEAVSSQVYLSDLEKLGINAKAKNFLVFQGAVESIAMKNPKERTALFEEISGSGVLKDEYERLRIAAERKEAKIEKEEAEKYQKLKDDLCEKQVELQLFRLYHNEKDIDRHEQDLEKKQHEQKKVEKKKEKAEEQLKEKKKECGKLGRELAKVEQDIRELEVEINKKRPAFIKSKERVAHIQKKLDSAKKSLAQAKKADAAHEQDIRELEDELAEVDRKRKEYEDMVAGESQSQGKDVHLEDAQVADYHRLKEEAGKQSAMYLQQLDSVNREQKSDQDRLDNEFRKKAELENRLRQKGHEKDEATKRVEKLAEHIKSSEAALEEQRRMREELQSDVGMSKERVQELQRELESVVEQLGDARVDKHEDSRRKKKQEIVENFKRLYPGVFERMINMCQPIHKRYNVAITKVLGKYMEAIVVDTEKTARQCIQYLKEQMLEPETFLPLDYIQAKPLKERLRNIKEPRNVKLLFDVLHYDPLDIKRAVLFATNNALVCETPEDAMKVAYEMDKSRYDAVALDGTFYQKSGIISGGSLDLARKAKRWDEKHMSQLKAQKEKLTEELRDSMKRSRKESELNTVDSQIRGLETRLKYSKTDREKTLQQIQQLEMELETLKNKAENFGPTIAEIEKTMFDRGNEIQRIKENMNNVEDKVFANFCEQIGVANIRQYEERELRTQQERMKKRMEFENQRNRILNQLEFEKTRDTSNNVLRWERAVQDDEDELETAKQSEQKQMSDIDRDMRRLDVLKSERLAKKSEVDSLFHWMARREVGAIAKDIQAAQKQVAALETKIEQKRADRHAILKQCKVTIPMQRGNMEDIAQEASGMEASEASSVETSSTSTQQIYDRESRIVIDYSQLHDNFKELDEPDDVKKMGDRLNRAITDLQNTIQRIQAPNMRAMQKLDMAREKLQETNEEFETARRHARKAKQNFERVKKERHDRFMNCFEHISDVY</sequence>
<feature type="domain" description="SMC hinge" evidence="12">
    <location>
        <begin position="494"/>
        <end position="613"/>
    </location>
</feature>
<reference evidence="13" key="1">
    <citation type="journal article" date="2023" name="IScience">
        <title>Live-bearing cockroach genome reveals convergent evolutionary mechanisms linked to viviparity in insects and beyond.</title>
        <authorList>
            <person name="Fouks B."/>
            <person name="Harrison M.C."/>
            <person name="Mikhailova A.A."/>
            <person name="Marchal E."/>
            <person name="English S."/>
            <person name="Carruthers M."/>
            <person name="Jennings E.C."/>
            <person name="Chiamaka E.L."/>
            <person name="Frigard R.A."/>
            <person name="Pippel M."/>
            <person name="Attardo G.M."/>
            <person name="Benoit J.B."/>
            <person name="Bornberg-Bauer E."/>
            <person name="Tobe S.S."/>
        </authorList>
    </citation>
    <scope>NUCLEOTIDE SEQUENCE</scope>
    <source>
        <strain evidence="13">Stay&amp;Tobe</strain>
    </source>
</reference>
<dbReference type="Pfam" id="PF02463">
    <property type="entry name" value="SMC_N"/>
    <property type="match status" value="1"/>
</dbReference>
<evidence type="ECO:0000256" key="10">
    <source>
        <dbReference type="SAM" id="Coils"/>
    </source>
</evidence>
<feature type="non-terminal residue" evidence="13">
    <location>
        <position position="1061"/>
    </location>
</feature>